<gene>
    <name evidence="3" type="ORF">A6K24_25070</name>
</gene>
<reference evidence="4" key="1">
    <citation type="submission" date="2016-04" db="EMBL/GenBank/DDBJ databases">
        <authorList>
            <person name="Lyu Z."/>
            <person name="Lyu W."/>
        </authorList>
    </citation>
    <scope>NUCLEOTIDE SEQUENCE [LARGE SCALE GENOMIC DNA]</scope>
    <source>
        <strain evidence="4">C44</strain>
    </source>
</reference>
<name>A0A179SUT8_9BACI</name>
<dbReference type="InterPro" id="IPR036291">
    <property type="entry name" value="NAD(P)-bd_dom_sf"/>
</dbReference>
<sequence>MNQNTKLLITGASGFTGYHACKHFLEVGFDITAVTNKNSFDHNGIKWEQCDLSNKENVKKLVKKTKPQYALHLAGQNHVGQSWLDPISSIEINSMSTAYLIDALRQENPSCKIIVVGSALQFDPASISTLTHPYSLSKTIQVLIAQAWAVLYNMNIVVAKPSNLIGPGFSKGVCSIFAQKIVDMEEEKAEKVLEVYSLNAKRDFLDVRDAVRAYNTLLIKGKPGEIYEVASGQSRSLEEIINGFRSITNIDFELRSQVNDQVEKHTEISSSKLIDLGWKPSIPFGTSLRDILNFYRTTTHE</sequence>
<keyword evidence="4" id="KW-1185">Reference proteome</keyword>
<dbReference type="EMBL" id="LWSG01000026">
    <property type="protein sequence ID" value="OAS84619.1"/>
    <property type="molecule type" value="Genomic_DNA"/>
</dbReference>
<dbReference type="OrthoDB" id="9779041at2"/>
<evidence type="ECO:0000313" key="3">
    <source>
        <dbReference type="EMBL" id="OAS84619.1"/>
    </source>
</evidence>
<dbReference type="Proteomes" id="UP000078534">
    <property type="component" value="Unassembled WGS sequence"/>
</dbReference>
<comment type="caution">
    <text evidence="3">The sequence shown here is derived from an EMBL/GenBank/DDBJ whole genome shotgun (WGS) entry which is preliminary data.</text>
</comment>
<dbReference type="Gene3D" id="3.40.50.720">
    <property type="entry name" value="NAD(P)-binding Rossmann-like Domain"/>
    <property type="match status" value="1"/>
</dbReference>
<dbReference type="RefSeq" id="WP_066335739.1">
    <property type="nucleotide sequence ID" value="NZ_LWSG01000026.1"/>
</dbReference>
<dbReference type="SUPFAM" id="SSF51735">
    <property type="entry name" value="NAD(P)-binding Rossmann-fold domains"/>
    <property type="match status" value="1"/>
</dbReference>
<organism evidence="3 4">
    <name type="scientific">Metabacillus litoralis</name>
    <dbReference type="NCBI Taxonomy" id="152268"/>
    <lineage>
        <taxon>Bacteria</taxon>
        <taxon>Bacillati</taxon>
        <taxon>Bacillota</taxon>
        <taxon>Bacilli</taxon>
        <taxon>Bacillales</taxon>
        <taxon>Bacillaceae</taxon>
        <taxon>Metabacillus</taxon>
    </lineage>
</organism>
<dbReference type="InterPro" id="IPR001509">
    <property type="entry name" value="Epimerase_deHydtase"/>
</dbReference>
<dbReference type="Gene3D" id="3.90.25.10">
    <property type="entry name" value="UDP-galactose 4-epimerase, domain 1"/>
    <property type="match status" value="1"/>
</dbReference>
<evidence type="ECO:0000256" key="1">
    <source>
        <dbReference type="ARBA" id="ARBA00007637"/>
    </source>
</evidence>
<dbReference type="AlphaFoldDB" id="A0A179SUT8"/>
<feature type="domain" description="NAD-dependent epimerase/dehydratase" evidence="2">
    <location>
        <begin position="8"/>
        <end position="230"/>
    </location>
</feature>
<proteinExistence type="inferred from homology"/>
<comment type="similarity">
    <text evidence="1">Belongs to the NAD(P)-dependent epimerase/dehydratase family.</text>
</comment>
<dbReference type="PANTHER" id="PTHR43000">
    <property type="entry name" value="DTDP-D-GLUCOSE 4,6-DEHYDRATASE-RELATED"/>
    <property type="match status" value="1"/>
</dbReference>
<dbReference type="STRING" id="152268.A6K24_25070"/>
<protein>
    <submittedName>
        <fullName evidence="3">UDP-2-acetamido-2,6-dideoxy-hexulose 4-reductase</fullName>
    </submittedName>
</protein>
<evidence type="ECO:0000313" key="4">
    <source>
        <dbReference type="Proteomes" id="UP000078534"/>
    </source>
</evidence>
<dbReference type="Pfam" id="PF01370">
    <property type="entry name" value="Epimerase"/>
    <property type="match status" value="1"/>
</dbReference>
<evidence type="ECO:0000259" key="2">
    <source>
        <dbReference type="Pfam" id="PF01370"/>
    </source>
</evidence>
<accession>A0A179SUT8</accession>